<reference evidence="8 9" key="2">
    <citation type="journal article" date="2015" name="Antonie Van Leeuwenhoek">
        <title>Thioclava indica sp. nov., isolated from surface seawater of the Indian Ocean.</title>
        <authorList>
            <person name="Liu Y."/>
            <person name="Lai Q."/>
            <person name="Du J."/>
            <person name="Xu H."/>
            <person name="Jiang L."/>
            <person name="Shao Z."/>
        </authorList>
    </citation>
    <scope>NUCLEOTIDE SEQUENCE [LARGE SCALE GENOMIC DNA]</scope>
    <source>
        <strain evidence="8 9">13D2W-2</strain>
    </source>
</reference>
<comment type="similarity">
    <text evidence="2">Belongs to the HpcH/HpaI aldolase family.</text>
</comment>
<dbReference type="SUPFAM" id="SSF51621">
    <property type="entry name" value="Phosphoenolpyruvate/pyruvate domain"/>
    <property type="match status" value="1"/>
</dbReference>
<comment type="caution">
    <text evidence="8">The sequence shown here is derived from an EMBL/GenBank/DDBJ whole genome shotgun (WGS) entry which is preliminary data.</text>
</comment>
<feature type="binding site" evidence="6">
    <location>
        <position position="154"/>
    </location>
    <ligand>
        <name>Mg(2+)</name>
        <dbReference type="ChEBI" id="CHEBI:18420"/>
    </ligand>
</feature>
<dbReference type="GO" id="GO:0047777">
    <property type="term" value="F:(S)-citramalyl-CoA lyase activity"/>
    <property type="evidence" value="ECO:0007669"/>
    <property type="project" value="TreeGrafter"/>
</dbReference>
<dbReference type="OrthoDB" id="9800547at2"/>
<dbReference type="Gene3D" id="3.20.20.60">
    <property type="entry name" value="Phosphoenolpyruvate-binding domains"/>
    <property type="match status" value="1"/>
</dbReference>
<keyword evidence="9" id="KW-1185">Reference proteome</keyword>
<keyword evidence="8" id="KW-0456">Lyase</keyword>
<dbReference type="PIRSF" id="PIRSF015582">
    <property type="entry name" value="Cit_lyase_B"/>
    <property type="match status" value="1"/>
</dbReference>
<proteinExistence type="inferred from homology"/>
<dbReference type="InterPro" id="IPR040442">
    <property type="entry name" value="Pyrv_kinase-like_dom_sf"/>
</dbReference>
<feature type="binding site" evidence="6">
    <location>
        <position position="128"/>
    </location>
    <ligand>
        <name>Mg(2+)</name>
        <dbReference type="ChEBI" id="CHEBI:18420"/>
    </ligand>
</feature>
<dbReference type="InterPro" id="IPR005000">
    <property type="entry name" value="Aldolase/citrate-lyase_domain"/>
</dbReference>
<name>A0A085TYY1_9RHOB</name>
<sequence length="290" mass="30983">MENQMARPTRSVLYIPGSKERALEKATGLACDAIIFDLEDAVAIEEKSKARALLAKTLTEVDYGARMKIVRVNGLDTEWGRDDILTFAEAIRAGAKVDAILIPKVSSPADLDAVADLIQGVPLWAMMETALGMLNASAIAGHARLEGMVMGTNDLAKELGSRFRPDRLPMQTGLGLCVLAAKAQGKIIVDGVYNAFKDDEGLRAECEQGRDMGFDGKTLIHPAQLEICNAAFAPSEAEIDLARRQIAAFEEAEKVGQGVAVVDGKIVENLHIVTARQVLAKAEAIAALGS</sequence>
<evidence type="ECO:0000256" key="3">
    <source>
        <dbReference type="ARBA" id="ARBA00022723"/>
    </source>
</evidence>
<evidence type="ECO:0000256" key="2">
    <source>
        <dbReference type="ARBA" id="ARBA00005568"/>
    </source>
</evidence>
<dbReference type="GO" id="GO:0106064">
    <property type="term" value="P:regulation of cobalamin metabolic process"/>
    <property type="evidence" value="ECO:0007669"/>
    <property type="project" value="TreeGrafter"/>
</dbReference>
<organism evidence="8 9">
    <name type="scientific">Thioclava atlantica</name>
    <dbReference type="NCBI Taxonomy" id="1317124"/>
    <lineage>
        <taxon>Bacteria</taxon>
        <taxon>Pseudomonadati</taxon>
        <taxon>Pseudomonadota</taxon>
        <taxon>Alphaproteobacteria</taxon>
        <taxon>Rhodobacterales</taxon>
        <taxon>Paracoccaceae</taxon>
        <taxon>Thioclava</taxon>
    </lineage>
</organism>
<accession>A0A085TYY1</accession>
<evidence type="ECO:0000313" key="8">
    <source>
        <dbReference type="EMBL" id="KFE35928.1"/>
    </source>
</evidence>
<gene>
    <name evidence="8" type="ORF">DW2_04845</name>
</gene>
<dbReference type="EMBL" id="AQRC01000003">
    <property type="protein sequence ID" value="KFE35928.1"/>
    <property type="molecule type" value="Genomic_DNA"/>
</dbReference>
<reference evidence="9" key="1">
    <citation type="submission" date="2013-04" db="EMBL/GenBank/DDBJ databases">
        <title>Thioclava sp. 13D2W-2 Genome Sequencing.</title>
        <authorList>
            <person name="Lai Q."/>
            <person name="Li G."/>
            <person name="Shao Z."/>
        </authorList>
    </citation>
    <scope>NUCLEOTIDE SEQUENCE [LARGE SCALE GENOMIC DNA]</scope>
    <source>
        <strain evidence="9">13D2W-2</strain>
    </source>
</reference>
<evidence type="ECO:0000313" key="9">
    <source>
        <dbReference type="Proteomes" id="UP000028607"/>
    </source>
</evidence>
<dbReference type="AlphaFoldDB" id="A0A085TYY1"/>
<dbReference type="STRING" id="1317124.DW2_04845"/>
<protein>
    <submittedName>
        <fullName evidence="8">Citrate lyase subunit beta</fullName>
    </submittedName>
</protein>
<dbReference type="eggNOG" id="COG2301">
    <property type="taxonomic scope" value="Bacteria"/>
</dbReference>
<feature type="binding site" evidence="5">
    <location>
        <position position="128"/>
    </location>
    <ligand>
        <name>substrate</name>
    </ligand>
</feature>
<dbReference type="Proteomes" id="UP000028607">
    <property type="component" value="Unassembled WGS sequence"/>
</dbReference>
<evidence type="ECO:0000256" key="4">
    <source>
        <dbReference type="ARBA" id="ARBA00022842"/>
    </source>
</evidence>
<dbReference type="PANTHER" id="PTHR11105:SF0">
    <property type="entry name" value="CITRAMALYL-COA LYASE, MITOCHONDRIAL"/>
    <property type="match status" value="1"/>
</dbReference>
<evidence type="ECO:0000256" key="5">
    <source>
        <dbReference type="PIRSR" id="PIRSR015582-1"/>
    </source>
</evidence>
<evidence type="ECO:0000256" key="6">
    <source>
        <dbReference type="PIRSR" id="PIRSR015582-2"/>
    </source>
</evidence>
<feature type="binding site" evidence="5">
    <location>
        <position position="71"/>
    </location>
    <ligand>
        <name>substrate</name>
    </ligand>
</feature>
<dbReference type="PANTHER" id="PTHR11105">
    <property type="entry name" value="CITRATE LYASE SUBUNIT BETA-RELATED"/>
    <property type="match status" value="1"/>
</dbReference>
<dbReference type="InterPro" id="IPR011206">
    <property type="entry name" value="Citrate_lyase_beta/mcl1/mcl2"/>
</dbReference>
<keyword evidence="4 6" id="KW-0460">Magnesium</keyword>
<keyword evidence="3 6" id="KW-0479">Metal-binding</keyword>
<dbReference type="InterPro" id="IPR015813">
    <property type="entry name" value="Pyrv/PenolPyrv_kinase-like_dom"/>
</dbReference>
<dbReference type="Pfam" id="PF03328">
    <property type="entry name" value="HpcH_HpaI"/>
    <property type="match status" value="1"/>
</dbReference>
<evidence type="ECO:0000259" key="7">
    <source>
        <dbReference type="Pfam" id="PF03328"/>
    </source>
</evidence>
<feature type="domain" description="HpcH/HpaI aldolase/citrate lyase" evidence="7">
    <location>
        <begin position="10"/>
        <end position="222"/>
    </location>
</feature>
<dbReference type="InterPro" id="IPR040186">
    <property type="entry name" value="Citramalyl-CoA_lyase"/>
</dbReference>
<comment type="cofactor">
    <cofactor evidence="1">
        <name>Mg(2+)</name>
        <dbReference type="ChEBI" id="CHEBI:18420"/>
    </cofactor>
</comment>
<dbReference type="GO" id="GO:0046872">
    <property type="term" value="F:metal ion binding"/>
    <property type="evidence" value="ECO:0007669"/>
    <property type="project" value="UniProtKB-KW"/>
</dbReference>
<dbReference type="PATRIC" id="fig|1317124.6.peg.984"/>
<evidence type="ECO:0000256" key="1">
    <source>
        <dbReference type="ARBA" id="ARBA00001946"/>
    </source>
</evidence>